<feature type="domain" description="Rcc01698-like C-terminal" evidence="2">
    <location>
        <begin position="504"/>
        <end position="593"/>
    </location>
</feature>
<dbReference type="Pfam" id="PF23666">
    <property type="entry name" value="Rcc01698_C"/>
    <property type="match status" value="1"/>
</dbReference>
<evidence type="ECO:0000313" key="3">
    <source>
        <dbReference type="EMBL" id="WOE75688.1"/>
    </source>
</evidence>
<sequence length="755" mass="82075">MATLVLSAVGQLVGGPVGSAVGALLGNRVDNMLFGGSQKGPRLADLSVQTSQYGAIVPRIYGQMRVAGTVIWATDLVEHRERTGGGKGRPSQTHYTYSVSFAVALSSRPIASIGRIWADGNLLRGVNGDFKTETGFRLHNGFADQPVDPLIAGTEGAHSSPAYRDYAYCVFEDFDLTEYGNRIPSLTFEVIAGDEKFSPVMPISDFPDADPDMPEQPATITGYAIQADSWRGAIEELMAAFPMHADWRASGLYLLAANTAYDAADSSSLPMLRSEDQLLDSETADAAAEQRDKPKQQAETLILRYYEPERDFQAGLRRSVSGLVDSSQRGRTEQLDLPAALTVDDAETVVQQLQMERQANQSERTVFLATIDPDLRPGQLVRLEDSNASWRIRHWALENIAQNESRSIGCRVDLVRFYSGAALPSYAGYSAGRSVQPADYPAGPIDWTLLDLPCLPNEIAYQPRLFVAAWSANGEPAGWRHADIFRATADGGLLLSLGRVRNAAITGKTLTVVPASKGLFLNRQLALEVDFGETDPQLESLDSDGLNAGRNVAMLGEEIIQFGMAEWVGDGRYRLSEIYRALGDGRGGETSHPVDTRLFLLDSAILPIDSQGFAADAEQHYAATSPYAPEPILRTASPGARALMPLAPVHLRHSADDEGNIALQWTRRDRHRPGWRDGAEGPMAELDERYQVSIELLGTDDDRITLGVFETDRPDFTITADMLNGWNLGPSQALGASIRQIGDYGVSDAASISLL</sequence>
<evidence type="ECO:0000259" key="1">
    <source>
        <dbReference type="Pfam" id="PF13550"/>
    </source>
</evidence>
<evidence type="ECO:0000259" key="2">
    <source>
        <dbReference type="Pfam" id="PF23666"/>
    </source>
</evidence>
<protein>
    <submittedName>
        <fullName evidence="3">Phage tail protein</fullName>
    </submittedName>
</protein>
<dbReference type="InterPro" id="IPR032876">
    <property type="entry name" value="J_dom"/>
</dbReference>
<name>A0AA97F816_9SPHN</name>
<dbReference type="RefSeq" id="WP_317082805.1">
    <property type="nucleotide sequence ID" value="NZ_CP136594.1"/>
</dbReference>
<dbReference type="InterPro" id="IPR056490">
    <property type="entry name" value="Rcc01698_C"/>
</dbReference>
<dbReference type="EMBL" id="CP136594">
    <property type="protein sequence ID" value="WOE75688.1"/>
    <property type="molecule type" value="Genomic_DNA"/>
</dbReference>
<feature type="domain" description="Tip attachment protein J" evidence="1">
    <location>
        <begin position="228"/>
        <end position="395"/>
    </location>
</feature>
<evidence type="ECO:0000313" key="4">
    <source>
        <dbReference type="Proteomes" id="UP001302429"/>
    </source>
</evidence>
<keyword evidence="4" id="KW-1185">Reference proteome</keyword>
<gene>
    <name evidence="3" type="ORF">RB602_02940</name>
</gene>
<dbReference type="Pfam" id="PF13550">
    <property type="entry name" value="Phage-tail_3"/>
    <property type="match status" value="1"/>
</dbReference>
<proteinExistence type="predicted"/>
<accession>A0AA97F816</accession>
<dbReference type="AlphaFoldDB" id="A0AA97F816"/>
<dbReference type="KEGG" id="acoa:RB602_02940"/>
<organism evidence="3 4">
    <name type="scientific">Alterisphingorhabdus coralli</name>
    <dbReference type="NCBI Taxonomy" id="3071408"/>
    <lineage>
        <taxon>Bacteria</taxon>
        <taxon>Pseudomonadati</taxon>
        <taxon>Pseudomonadota</taxon>
        <taxon>Alphaproteobacteria</taxon>
        <taxon>Sphingomonadales</taxon>
        <taxon>Sphingomonadaceae</taxon>
        <taxon>Alterisphingorhabdus (ex Yan et al. 2024)</taxon>
    </lineage>
</organism>
<reference evidence="3 4" key="1">
    <citation type="submission" date="2023-10" db="EMBL/GenBank/DDBJ databases">
        <title>Complete genome sequence of a Sphingomonadaceae bacterium.</title>
        <authorList>
            <person name="Yan C."/>
        </authorList>
    </citation>
    <scope>NUCLEOTIDE SEQUENCE [LARGE SCALE GENOMIC DNA]</scope>
    <source>
        <strain evidence="3 4">SCSIO 66989</strain>
    </source>
</reference>
<dbReference type="Proteomes" id="UP001302429">
    <property type="component" value="Chromosome"/>
</dbReference>